<comment type="similarity">
    <text evidence="1">Belongs to the disease resistance NB-LRR family.</text>
</comment>
<dbReference type="CDD" id="cd14798">
    <property type="entry name" value="RX-CC_like"/>
    <property type="match status" value="1"/>
</dbReference>
<dbReference type="SUPFAM" id="SSF52058">
    <property type="entry name" value="L domain-like"/>
    <property type="match status" value="1"/>
</dbReference>
<dbReference type="Gene3D" id="1.10.10.10">
    <property type="entry name" value="Winged helix-like DNA-binding domain superfamily/Winged helix DNA-binding domain"/>
    <property type="match status" value="1"/>
</dbReference>
<evidence type="ECO:0000256" key="5">
    <source>
        <dbReference type="ARBA" id="ARBA00022821"/>
    </source>
</evidence>
<dbReference type="InterPro" id="IPR058922">
    <property type="entry name" value="WHD_DRP"/>
</dbReference>
<keyword evidence="6" id="KW-0175">Coiled coil</keyword>
<dbReference type="eggNOG" id="KOG4658">
    <property type="taxonomic scope" value="Eukaryota"/>
</dbReference>
<dbReference type="InterPro" id="IPR041118">
    <property type="entry name" value="Rx_N"/>
</dbReference>
<evidence type="ECO:0000256" key="4">
    <source>
        <dbReference type="ARBA" id="ARBA00022741"/>
    </source>
</evidence>
<dbReference type="InterPro" id="IPR055414">
    <property type="entry name" value="LRR_R13L4/SHOC2-like"/>
</dbReference>
<dbReference type="OrthoDB" id="6161812at2759"/>
<evidence type="ECO:0000256" key="6">
    <source>
        <dbReference type="ARBA" id="ARBA00023054"/>
    </source>
</evidence>
<dbReference type="InterPro" id="IPR032675">
    <property type="entry name" value="LRR_dom_sf"/>
</dbReference>
<evidence type="ECO:0000259" key="11">
    <source>
        <dbReference type="Pfam" id="PF23598"/>
    </source>
</evidence>
<dbReference type="GO" id="GO:0043531">
    <property type="term" value="F:ADP binding"/>
    <property type="evidence" value="ECO:0007669"/>
    <property type="project" value="InterPro"/>
</dbReference>
<organism evidence="12">
    <name type="scientific">Triticum urartu</name>
    <name type="common">Red wild einkorn</name>
    <name type="synonym">Crithodium urartu</name>
    <dbReference type="NCBI Taxonomy" id="4572"/>
    <lineage>
        <taxon>Eukaryota</taxon>
        <taxon>Viridiplantae</taxon>
        <taxon>Streptophyta</taxon>
        <taxon>Embryophyta</taxon>
        <taxon>Tracheophyta</taxon>
        <taxon>Spermatophyta</taxon>
        <taxon>Magnoliopsida</taxon>
        <taxon>Liliopsida</taxon>
        <taxon>Poales</taxon>
        <taxon>Poaceae</taxon>
        <taxon>BOP clade</taxon>
        <taxon>Pooideae</taxon>
        <taxon>Triticodae</taxon>
        <taxon>Triticeae</taxon>
        <taxon>Triticinae</taxon>
        <taxon>Triticum</taxon>
    </lineage>
</organism>
<dbReference type="Pfam" id="PF18052">
    <property type="entry name" value="Rx_N"/>
    <property type="match status" value="1"/>
</dbReference>
<dbReference type="InterPro" id="IPR044974">
    <property type="entry name" value="Disease_R_plants"/>
</dbReference>
<dbReference type="PANTHER" id="PTHR23155">
    <property type="entry name" value="DISEASE RESISTANCE PROTEIN RP"/>
    <property type="match status" value="1"/>
</dbReference>
<keyword evidence="5" id="KW-0611">Plant defense</keyword>
<feature type="region of interest" description="Disordered" evidence="7">
    <location>
        <begin position="137"/>
        <end position="170"/>
    </location>
</feature>
<feature type="domain" description="Disease resistance R13L4/SHOC-2-like LRR" evidence="11">
    <location>
        <begin position="564"/>
        <end position="935"/>
    </location>
</feature>
<feature type="compositionally biased region" description="Basic and acidic residues" evidence="7">
    <location>
        <begin position="137"/>
        <end position="147"/>
    </location>
</feature>
<dbReference type="SUPFAM" id="SSF52540">
    <property type="entry name" value="P-loop containing nucleoside triphosphate hydrolases"/>
    <property type="match status" value="1"/>
</dbReference>
<keyword evidence="3" id="KW-0677">Repeat</keyword>
<dbReference type="FunFam" id="1.10.10.10:FF:000322">
    <property type="entry name" value="Probable disease resistance protein At1g63360"/>
    <property type="match status" value="1"/>
</dbReference>
<dbReference type="Gene3D" id="3.80.10.10">
    <property type="entry name" value="Ribonuclease Inhibitor"/>
    <property type="match status" value="1"/>
</dbReference>
<dbReference type="InterPro" id="IPR038005">
    <property type="entry name" value="RX-like_CC"/>
</dbReference>
<dbReference type="PANTHER" id="PTHR23155:SF934">
    <property type="entry name" value="OS11G0604900 PROTEIN"/>
    <property type="match status" value="1"/>
</dbReference>
<keyword evidence="4" id="KW-0547">Nucleotide-binding</keyword>
<dbReference type="InterPro" id="IPR042197">
    <property type="entry name" value="Apaf_helical"/>
</dbReference>
<dbReference type="GO" id="GO:0002758">
    <property type="term" value="P:innate immune response-activating signaling pathway"/>
    <property type="evidence" value="ECO:0007669"/>
    <property type="project" value="UniProtKB-ARBA"/>
</dbReference>
<evidence type="ECO:0000256" key="2">
    <source>
        <dbReference type="ARBA" id="ARBA00022614"/>
    </source>
</evidence>
<gene>
    <name evidence="12" type="ORF">TRIUR3_35309</name>
</gene>
<dbReference type="OMA" id="LRQVMPQ"/>
<feature type="domain" description="NB-ARC" evidence="8">
    <location>
        <begin position="184"/>
        <end position="354"/>
    </location>
</feature>
<evidence type="ECO:0000256" key="7">
    <source>
        <dbReference type="SAM" id="MobiDB-lite"/>
    </source>
</evidence>
<dbReference type="InterPro" id="IPR027417">
    <property type="entry name" value="P-loop_NTPase"/>
</dbReference>
<dbReference type="InterPro" id="IPR002182">
    <property type="entry name" value="NB-ARC"/>
</dbReference>
<dbReference type="Gene3D" id="1.20.5.4130">
    <property type="match status" value="1"/>
</dbReference>
<dbReference type="PRINTS" id="PR00364">
    <property type="entry name" value="DISEASERSIST"/>
</dbReference>
<evidence type="ECO:0000313" key="12">
    <source>
        <dbReference type="EMBL" id="EMS57199.1"/>
    </source>
</evidence>
<dbReference type="FunFam" id="3.40.50.300:FF:001091">
    <property type="entry name" value="Probable disease resistance protein At1g61300"/>
    <property type="match status" value="1"/>
</dbReference>
<evidence type="ECO:0000259" key="9">
    <source>
        <dbReference type="Pfam" id="PF18052"/>
    </source>
</evidence>
<sequence length="941" mass="105839">MELAVGASDSAMRSLLGKLGSLLAQEYALISSVRSEIQYIKDELTSMHAFLRNLNYAAADDHDEQTKDWMEQVRDVAYDIEDCVDDFSHRLRGQPRGEGLLADIRRAWYAMTTVWERRSIATKIVDLKDRAQGVGERRTRYGVKDPGPDAAAKASTRATPSYHANDHPQPAPQLVSATEPVGMEEAIEQLGPWLTEGSNDHLKVLAIVGFGGLGKTTLALALQRKFGEKFESRASVQASQKLHRVSLLRSILKQVLPKIPDGVDEWGLKKLEEELKTHLEKKRYFILIDDVWSVSAWEEIWVSLPKNSNGSRIMLTTRFKSVAEASSSQQTGRTYPLERLSDDKSKDLFFEKIFGGNDPNPNEFRDTKYEILKKCGGLPLAIVAVAGLLARDRKSESHWMKVHTSLSSELEVNLTPEGVTQILNLCYNDLQADQKNCLLYLSIFPKGYSINRKRLVRRWIAEGFIIEKQGKTVEEVAEDYFNELISRNIIRPVDHNSNGKVKTYQVHDMILEYIVSKSSKENFITVLGGHWHTATPGNKVRRLSLHSSDPDSAKSEIENMNLSHVRSLTAFDSLERLQSFSFKFGILQVLDLEGCKGLTEIHLRKICKMFHLKYLSLRKTSIKKLPSAIGKLIYLETLDIRETNVEVLPDSVADLKQMAHLLGGNKSTRAALRFTDGIAKMTALQTLSGIGISQRSSRALGGMHNLTKLRKLSIYSIADFDKHNQKYGDLLSAIEYLSGCSLKYLAVDDGFTGFLDLVVSSSSPPKYIHTLELSGKLPKVPQWINELKKLEKLTLSLTSLRTHDLFVLAQLPLLFSLTFSVNAARQDHSVMKVFLRNTMDSRGNILIPSDGFHSLRLLRFSAPVLPLLSFLEGAMPKLQRLELRFKVLEGAYGVENLVSLQQVLLRVSQQASETTKVKVSDIRSSVRMHPNKPTVVVDEYY</sequence>
<evidence type="ECO:0000256" key="3">
    <source>
        <dbReference type="ARBA" id="ARBA00022737"/>
    </source>
</evidence>
<dbReference type="Pfam" id="PF23559">
    <property type="entry name" value="WHD_DRP"/>
    <property type="match status" value="1"/>
</dbReference>
<evidence type="ECO:0000256" key="1">
    <source>
        <dbReference type="ARBA" id="ARBA00008894"/>
    </source>
</evidence>
<dbReference type="AlphaFoldDB" id="M8A9N4"/>
<dbReference type="STRING" id="4572.M8A9N4"/>
<dbReference type="InterPro" id="IPR036388">
    <property type="entry name" value="WH-like_DNA-bd_sf"/>
</dbReference>
<accession>M8A9N4</accession>
<dbReference type="Pfam" id="PF23598">
    <property type="entry name" value="LRR_14"/>
    <property type="match status" value="1"/>
</dbReference>
<reference evidence="12" key="1">
    <citation type="journal article" date="2013" name="Nature">
        <title>Draft genome of the wheat A-genome progenitor Triticum urartu.</title>
        <authorList>
            <person name="Ling H.Q."/>
            <person name="Zhao S."/>
            <person name="Liu D."/>
            <person name="Wang J."/>
            <person name="Sun H."/>
            <person name="Zhang C."/>
            <person name="Fan H."/>
            <person name="Li D."/>
            <person name="Dong L."/>
            <person name="Tao Y."/>
            <person name="Gao C."/>
            <person name="Wu H."/>
            <person name="Li Y."/>
            <person name="Cui Y."/>
            <person name="Guo X."/>
            <person name="Zheng S."/>
            <person name="Wang B."/>
            <person name="Yu K."/>
            <person name="Liang Q."/>
            <person name="Yang W."/>
            <person name="Lou X."/>
            <person name="Chen J."/>
            <person name="Feng M."/>
            <person name="Jian J."/>
            <person name="Zhang X."/>
            <person name="Luo G."/>
            <person name="Jiang Y."/>
            <person name="Liu J."/>
            <person name="Wang Z."/>
            <person name="Sha Y."/>
            <person name="Zhang B."/>
            <person name="Wu H."/>
            <person name="Tang D."/>
            <person name="Shen Q."/>
            <person name="Xue P."/>
            <person name="Zou S."/>
            <person name="Wang X."/>
            <person name="Liu X."/>
            <person name="Wang F."/>
            <person name="Yang Y."/>
            <person name="An X."/>
            <person name="Dong Z."/>
            <person name="Zhang K."/>
            <person name="Zhang X."/>
            <person name="Luo M.C."/>
            <person name="Dvorak J."/>
            <person name="Tong Y."/>
            <person name="Wang J."/>
            <person name="Yang H."/>
            <person name="Li Z."/>
            <person name="Wang D."/>
            <person name="Zhang A."/>
            <person name="Wang J."/>
        </authorList>
    </citation>
    <scope>NUCLEOTIDE SEQUENCE</scope>
</reference>
<dbReference type="Gene3D" id="1.10.8.430">
    <property type="entry name" value="Helical domain of apoptotic protease-activating factors"/>
    <property type="match status" value="1"/>
</dbReference>
<feature type="domain" description="Disease resistance N-terminal" evidence="9">
    <location>
        <begin position="11"/>
        <end position="95"/>
    </location>
</feature>
<dbReference type="EMBL" id="KD148803">
    <property type="protein sequence ID" value="EMS57199.1"/>
    <property type="molecule type" value="Genomic_DNA"/>
</dbReference>
<evidence type="ECO:0000259" key="8">
    <source>
        <dbReference type="Pfam" id="PF00931"/>
    </source>
</evidence>
<dbReference type="Pfam" id="PF00931">
    <property type="entry name" value="NB-ARC"/>
    <property type="match status" value="1"/>
</dbReference>
<dbReference type="GO" id="GO:0042742">
    <property type="term" value="P:defense response to bacterium"/>
    <property type="evidence" value="ECO:0007669"/>
    <property type="project" value="UniProtKB-ARBA"/>
</dbReference>
<dbReference type="Gene3D" id="3.40.50.300">
    <property type="entry name" value="P-loop containing nucleotide triphosphate hydrolases"/>
    <property type="match status" value="1"/>
</dbReference>
<dbReference type="GO" id="GO:0009626">
    <property type="term" value="P:plant-type hypersensitive response"/>
    <property type="evidence" value="ECO:0007669"/>
    <property type="project" value="UniProtKB-ARBA"/>
</dbReference>
<keyword evidence="2" id="KW-0433">Leucine-rich repeat</keyword>
<protein>
    <submittedName>
        <fullName evidence="12">Disease resistance protein RPM1</fullName>
    </submittedName>
</protein>
<evidence type="ECO:0000259" key="10">
    <source>
        <dbReference type="Pfam" id="PF23559"/>
    </source>
</evidence>
<name>M8A9N4_TRIUA</name>
<feature type="domain" description="Disease resistance protein winged helix" evidence="10">
    <location>
        <begin position="443"/>
        <end position="512"/>
    </location>
</feature>
<proteinExistence type="inferred from homology"/>